<name>A0A6C0HXQ8_9ZZZZ</name>
<dbReference type="EMBL" id="MN740041">
    <property type="protein sequence ID" value="QHT85299.1"/>
    <property type="molecule type" value="Genomic_DNA"/>
</dbReference>
<protein>
    <submittedName>
        <fullName evidence="1">Uncharacterized protein</fullName>
    </submittedName>
</protein>
<reference evidence="1" key="1">
    <citation type="journal article" date="2020" name="Nature">
        <title>Giant virus diversity and host interactions through global metagenomics.</title>
        <authorList>
            <person name="Schulz F."/>
            <person name="Roux S."/>
            <person name="Paez-Espino D."/>
            <person name="Jungbluth S."/>
            <person name="Walsh D.A."/>
            <person name="Denef V.J."/>
            <person name="McMahon K.D."/>
            <person name="Konstantinidis K.T."/>
            <person name="Eloe-Fadrosh E.A."/>
            <person name="Kyrpides N.C."/>
            <person name="Woyke T."/>
        </authorList>
    </citation>
    <scope>NUCLEOTIDE SEQUENCE</scope>
    <source>
        <strain evidence="1">GVMAG-M-3300023184-17</strain>
    </source>
</reference>
<accession>A0A6C0HXQ8</accession>
<proteinExistence type="predicted"/>
<dbReference type="AlphaFoldDB" id="A0A6C0HXQ8"/>
<evidence type="ECO:0000313" key="1">
    <source>
        <dbReference type="EMBL" id="QHT85299.1"/>
    </source>
</evidence>
<sequence>MNALYNWDIYNKNGYLYCEGEWYNGKGWITSAIQAMSTGPGYYIIYTENSIYYLYW</sequence>
<organism evidence="1">
    <name type="scientific">viral metagenome</name>
    <dbReference type="NCBI Taxonomy" id="1070528"/>
    <lineage>
        <taxon>unclassified sequences</taxon>
        <taxon>metagenomes</taxon>
        <taxon>organismal metagenomes</taxon>
    </lineage>
</organism>